<gene>
    <name evidence="2" type="ORF">DCD74_11765</name>
</gene>
<evidence type="ECO:0000313" key="2">
    <source>
        <dbReference type="EMBL" id="AXA85259.1"/>
    </source>
</evidence>
<dbReference type="Proteomes" id="UP000251842">
    <property type="component" value="Chromosome"/>
</dbReference>
<evidence type="ECO:0000313" key="3">
    <source>
        <dbReference type="Proteomes" id="UP000251842"/>
    </source>
</evidence>
<organism evidence="2 3">
    <name type="scientific">Solilutibacter oculi</name>
    <dbReference type="NCBI Taxonomy" id="2698682"/>
    <lineage>
        <taxon>Bacteria</taxon>
        <taxon>Pseudomonadati</taxon>
        <taxon>Pseudomonadota</taxon>
        <taxon>Gammaproteobacteria</taxon>
        <taxon>Lysobacterales</taxon>
        <taxon>Lysobacteraceae</taxon>
        <taxon>Solilutibacter</taxon>
    </lineage>
</organism>
<dbReference type="KEGG" id="lue:DCD74_11765"/>
<accession>A0A344J899</accession>
<evidence type="ECO:0000256" key="1">
    <source>
        <dbReference type="SAM" id="MobiDB-lite"/>
    </source>
</evidence>
<name>A0A344J899_9GAMM</name>
<feature type="compositionally biased region" description="Basic and acidic residues" evidence="1">
    <location>
        <begin position="54"/>
        <end position="74"/>
    </location>
</feature>
<feature type="region of interest" description="Disordered" evidence="1">
    <location>
        <begin position="54"/>
        <end position="80"/>
    </location>
</feature>
<dbReference type="AlphaFoldDB" id="A0A344J899"/>
<protein>
    <submittedName>
        <fullName evidence="2">Uncharacterized protein</fullName>
    </submittedName>
</protein>
<reference evidence="3" key="1">
    <citation type="submission" date="2018-05" db="EMBL/GenBank/DDBJ databases">
        <title>Luteimonas pekinense sp. nov., isolated from human Meibomian gland secretions, Beijing, China.</title>
        <authorList>
            <person name="Wen T."/>
            <person name="Bai H."/>
            <person name="Lv H."/>
        </authorList>
    </citation>
    <scope>NUCLEOTIDE SEQUENCE [LARGE SCALE GENOMIC DNA]</scope>
    <source>
        <strain evidence="3">83-4</strain>
    </source>
</reference>
<sequence>MHVTFIATMQRIRRHRSFLRTALLVLVVLGMLIQPALAALGDLHEIEHAAALHSDHGHAHHDGHEVPADDKDAPGDPLGIHSLLHPSGAAASMALIEPVVLLPSLMAEGESPVRAYASGPPMSRLTLPFRPPIA</sequence>
<proteinExistence type="predicted"/>
<keyword evidence="3" id="KW-1185">Reference proteome</keyword>
<dbReference type="EMBL" id="CP029556">
    <property type="protein sequence ID" value="AXA85259.1"/>
    <property type="molecule type" value="Genomic_DNA"/>
</dbReference>